<dbReference type="Proteomes" id="UP000076154">
    <property type="component" value="Unassembled WGS sequence"/>
</dbReference>
<feature type="region of interest" description="Disordered" evidence="7">
    <location>
        <begin position="463"/>
        <end position="482"/>
    </location>
</feature>
<feature type="compositionally biased region" description="Low complexity" evidence="7">
    <location>
        <begin position="198"/>
        <end position="216"/>
    </location>
</feature>
<keyword evidence="2 6" id="KW-0863">Zinc-finger</keyword>
<feature type="region of interest" description="Disordered" evidence="7">
    <location>
        <begin position="521"/>
        <end position="562"/>
    </location>
</feature>
<feature type="compositionally biased region" description="Low complexity" evidence="7">
    <location>
        <begin position="273"/>
        <end position="299"/>
    </location>
</feature>
<feature type="compositionally biased region" description="Polar residues" evidence="7">
    <location>
        <begin position="525"/>
        <end position="534"/>
    </location>
</feature>
<dbReference type="GO" id="GO:0043565">
    <property type="term" value="F:sequence-specific DNA binding"/>
    <property type="evidence" value="ECO:0007669"/>
    <property type="project" value="InterPro"/>
</dbReference>
<evidence type="ECO:0000259" key="8">
    <source>
        <dbReference type="PROSITE" id="PS50114"/>
    </source>
</evidence>
<feature type="domain" description="GATA-type" evidence="8">
    <location>
        <begin position="477"/>
        <end position="512"/>
    </location>
</feature>
<dbReference type="CDD" id="cd00202">
    <property type="entry name" value="ZnF_GATA"/>
    <property type="match status" value="1"/>
</dbReference>
<keyword evidence="1" id="KW-0479">Metal-binding</keyword>
<feature type="compositionally biased region" description="Polar residues" evidence="7">
    <location>
        <begin position="468"/>
        <end position="481"/>
    </location>
</feature>
<dbReference type="InterPro" id="IPR000679">
    <property type="entry name" value="Znf_GATA"/>
</dbReference>
<dbReference type="PANTHER" id="PTHR47172">
    <property type="entry name" value="OS01G0976800 PROTEIN"/>
    <property type="match status" value="1"/>
</dbReference>
<dbReference type="Gene3D" id="3.30.50.10">
    <property type="entry name" value="Erythroid Transcription Factor GATA-1, subunit A"/>
    <property type="match status" value="1"/>
</dbReference>
<keyword evidence="3" id="KW-0862">Zinc</keyword>
<dbReference type="GO" id="GO:0008270">
    <property type="term" value="F:zinc ion binding"/>
    <property type="evidence" value="ECO:0007669"/>
    <property type="project" value="UniProtKB-KW"/>
</dbReference>
<keyword evidence="4" id="KW-0805">Transcription regulation</keyword>
<gene>
    <name evidence="9" type="ORF">Hypma_008918</name>
</gene>
<dbReference type="SUPFAM" id="SSF57716">
    <property type="entry name" value="Glucocorticoid receptor-like (DNA-binding domain)"/>
    <property type="match status" value="1"/>
</dbReference>
<dbReference type="Pfam" id="PF00320">
    <property type="entry name" value="GATA"/>
    <property type="match status" value="1"/>
</dbReference>
<evidence type="ECO:0000256" key="2">
    <source>
        <dbReference type="ARBA" id="ARBA00022771"/>
    </source>
</evidence>
<feature type="compositionally biased region" description="Pro residues" evidence="7">
    <location>
        <begin position="300"/>
        <end position="309"/>
    </location>
</feature>
<dbReference type="PANTHER" id="PTHR47172:SF24">
    <property type="entry name" value="GATA ZINC FINGER DOMAIN-CONTAINING PROTEIN 14-RELATED"/>
    <property type="match status" value="1"/>
</dbReference>
<feature type="compositionally biased region" description="Acidic residues" evidence="7">
    <location>
        <begin position="540"/>
        <end position="549"/>
    </location>
</feature>
<dbReference type="InParanoid" id="A0A369JNN7"/>
<accession>A0A369JNN7</accession>
<proteinExistence type="predicted"/>
<dbReference type="InterPro" id="IPR013088">
    <property type="entry name" value="Znf_NHR/GATA"/>
</dbReference>
<evidence type="ECO:0000256" key="4">
    <source>
        <dbReference type="ARBA" id="ARBA00023015"/>
    </source>
</evidence>
<dbReference type="PROSITE" id="PS50114">
    <property type="entry name" value="GATA_ZN_FINGER_2"/>
    <property type="match status" value="1"/>
</dbReference>
<dbReference type="OrthoDB" id="2162994at2759"/>
<evidence type="ECO:0000256" key="3">
    <source>
        <dbReference type="ARBA" id="ARBA00022833"/>
    </source>
</evidence>
<feature type="compositionally biased region" description="Polar residues" evidence="7">
    <location>
        <begin position="1"/>
        <end position="18"/>
    </location>
</feature>
<feature type="region of interest" description="Disordered" evidence="7">
    <location>
        <begin position="182"/>
        <end position="352"/>
    </location>
</feature>
<organism evidence="9 10">
    <name type="scientific">Hypsizygus marmoreus</name>
    <name type="common">White beech mushroom</name>
    <name type="synonym">Agaricus marmoreus</name>
    <dbReference type="NCBI Taxonomy" id="39966"/>
    <lineage>
        <taxon>Eukaryota</taxon>
        <taxon>Fungi</taxon>
        <taxon>Dikarya</taxon>
        <taxon>Basidiomycota</taxon>
        <taxon>Agaricomycotina</taxon>
        <taxon>Agaricomycetes</taxon>
        <taxon>Agaricomycetidae</taxon>
        <taxon>Agaricales</taxon>
        <taxon>Tricholomatineae</taxon>
        <taxon>Lyophyllaceae</taxon>
        <taxon>Hypsizygus</taxon>
    </lineage>
</organism>
<evidence type="ECO:0000256" key="7">
    <source>
        <dbReference type="SAM" id="MobiDB-lite"/>
    </source>
</evidence>
<dbReference type="GO" id="GO:0006355">
    <property type="term" value="P:regulation of DNA-templated transcription"/>
    <property type="evidence" value="ECO:0007669"/>
    <property type="project" value="InterPro"/>
</dbReference>
<name>A0A369JNN7_HYPMA</name>
<protein>
    <recommendedName>
        <fullName evidence="8">GATA-type domain-containing protein</fullName>
    </recommendedName>
</protein>
<comment type="caution">
    <text evidence="9">The sequence shown here is derived from an EMBL/GenBank/DDBJ whole genome shotgun (WGS) entry which is preliminary data.</text>
</comment>
<feature type="region of interest" description="Disordered" evidence="7">
    <location>
        <begin position="1"/>
        <end position="20"/>
    </location>
</feature>
<evidence type="ECO:0000313" key="9">
    <source>
        <dbReference type="EMBL" id="RDB23478.1"/>
    </source>
</evidence>
<evidence type="ECO:0000313" key="10">
    <source>
        <dbReference type="Proteomes" id="UP000076154"/>
    </source>
</evidence>
<dbReference type="AlphaFoldDB" id="A0A369JNN7"/>
<evidence type="ECO:0000256" key="1">
    <source>
        <dbReference type="ARBA" id="ARBA00022723"/>
    </source>
</evidence>
<dbReference type="EMBL" id="LUEZ02000046">
    <property type="protein sequence ID" value="RDB23478.1"/>
    <property type="molecule type" value="Genomic_DNA"/>
</dbReference>
<evidence type="ECO:0000256" key="6">
    <source>
        <dbReference type="PROSITE-ProRule" id="PRU00094"/>
    </source>
</evidence>
<dbReference type="STRING" id="39966.A0A369JNN7"/>
<keyword evidence="5" id="KW-0804">Transcription</keyword>
<feature type="compositionally biased region" description="Pro residues" evidence="7">
    <location>
        <begin position="217"/>
        <end position="228"/>
    </location>
</feature>
<dbReference type="SMART" id="SM00401">
    <property type="entry name" value="ZnF_GATA"/>
    <property type="match status" value="1"/>
</dbReference>
<keyword evidence="10" id="KW-1185">Reference proteome</keyword>
<evidence type="ECO:0000256" key="5">
    <source>
        <dbReference type="ARBA" id="ARBA00023163"/>
    </source>
</evidence>
<sequence>MTGPNPTLLQSSSSQLFGPNSKRPTLLPAVDLILLLLLSFGSVALRFGNQRPPPPHNTLHDVHAPTELKAFPSSRLARDYRPRLSSAAQPTLALPRTGYITRYTVHAKTKSSIESKTIHRLATDYLHPTPAHSHIGYITLEKVPPSRDLLSTYCPASHTTQDPKNMASDGRYMYQHQPTINTSYDYASYPPPPPPPQAYDVPQPRQLRPTSSSSPYNQPPPPPPPYPTYAPAAAYMTQPPPPPPQPQWTGDGWHYAAYSHPAPAPHPQHPQHPHQQQQQHQQHPQHPQHPQHLQQQQQQHPPPPPPPQQDPRYAHPQLSPGGYERASPLPRRREGESSPVVVQPPPLQSTPPALDFLRLLHSYRLVMDDATDISNSPGSSSRHPPIEQVDRMLHSAMQGAQTLEAIRVAVEAGMGSAPSPAETLQGEVVRLDVDVGGEGVGVGEEGESKGLVNGDGDAAVKTQKTEENGTSPGGNASQEGQTCLGCKATSTPEWRRGPLGPRTLCNACGLVYAKIIKRRVRDQASGKTNGNGEHSAQESGDSDDDDEYESQGRGSEEAREST</sequence>
<reference evidence="9" key="1">
    <citation type="submission" date="2018-04" db="EMBL/GenBank/DDBJ databases">
        <title>Whole genome sequencing of Hypsizygus marmoreus.</title>
        <authorList>
            <person name="Choi I.-G."/>
            <person name="Min B."/>
            <person name="Kim J.-G."/>
            <person name="Kim S."/>
            <person name="Oh Y.-L."/>
            <person name="Kong W.-S."/>
            <person name="Park H."/>
            <person name="Jeong J."/>
            <person name="Song E.-S."/>
        </authorList>
    </citation>
    <scope>NUCLEOTIDE SEQUENCE [LARGE SCALE GENOMIC DNA]</scope>
    <source>
        <strain evidence="9">51987-8</strain>
    </source>
</reference>